<dbReference type="CDD" id="cd13749">
    <property type="entry name" value="Zn-ribbon_TFIIS"/>
    <property type="match status" value="1"/>
</dbReference>
<dbReference type="PANTHER" id="PTHR11477:SF0">
    <property type="entry name" value="IP08861P-RELATED"/>
    <property type="match status" value="1"/>
</dbReference>
<name>A0A6C0CEB2_9ZZZZ</name>
<dbReference type="Pfam" id="PF07500">
    <property type="entry name" value="TFIIS_M"/>
    <property type="match status" value="1"/>
</dbReference>
<dbReference type="GO" id="GO:0008270">
    <property type="term" value="F:zinc ion binding"/>
    <property type="evidence" value="ECO:0007669"/>
    <property type="project" value="UniProtKB-KW"/>
</dbReference>
<dbReference type="SMART" id="SM00440">
    <property type="entry name" value="ZnF_C2C2"/>
    <property type="match status" value="1"/>
</dbReference>
<evidence type="ECO:0000256" key="3">
    <source>
        <dbReference type="ARBA" id="ARBA00022833"/>
    </source>
</evidence>
<dbReference type="GO" id="GO:0003676">
    <property type="term" value="F:nucleic acid binding"/>
    <property type="evidence" value="ECO:0007669"/>
    <property type="project" value="InterPro"/>
</dbReference>
<dbReference type="AlphaFoldDB" id="A0A6C0CEB2"/>
<keyword evidence="1" id="KW-0479">Metal-binding</keyword>
<evidence type="ECO:0000259" key="4">
    <source>
        <dbReference type="PROSITE" id="PS51133"/>
    </source>
</evidence>
<dbReference type="GO" id="GO:0005634">
    <property type="term" value="C:nucleus"/>
    <property type="evidence" value="ECO:0007669"/>
    <property type="project" value="TreeGrafter"/>
</dbReference>
<keyword evidence="2" id="KW-0863">Zinc-finger</keyword>
<dbReference type="InterPro" id="IPR001222">
    <property type="entry name" value="Znf_TFIIS"/>
</dbReference>
<dbReference type="PROSITE" id="PS51133">
    <property type="entry name" value="ZF_TFIIS_2"/>
    <property type="match status" value="1"/>
</dbReference>
<dbReference type="SUPFAM" id="SSF57783">
    <property type="entry name" value="Zinc beta-ribbon"/>
    <property type="match status" value="1"/>
</dbReference>
<feature type="domain" description="TFIIS-type" evidence="4">
    <location>
        <begin position="133"/>
        <end position="173"/>
    </location>
</feature>
<organism evidence="5">
    <name type="scientific">viral metagenome</name>
    <dbReference type="NCBI Taxonomy" id="1070528"/>
    <lineage>
        <taxon>unclassified sequences</taxon>
        <taxon>metagenomes</taxon>
        <taxon>organismal metagenomes</taxon>
    </lineage>
</organism>
<evidence type="ECO:0000313" key="5">
    <source>
        <dbReference type="EMBL" id="QHT02643.1"/>
    </source>
</evidence>
<protein>
    <recommendedName>
        <fullName evidence="4">TFIIS-type domain-containing protein</fullName>
    </recommendedName>
</protein>
<dbReference type="SUPFAM" id="SSF46942">
    <property type="entry name" value="Elongation factor TFIIS domain 2"/>
    <property type="match status" value="1"/>
</dbReference>
<reference evidence="5" key="1">
    <citation type="journal article" date="2020" name="Nature">
        <title>Giant virus diversity and host interactions through global metagenomics.</title>
        <authorList>
            <person name="Schulz F."/>
            <person name="Roux S."/>
            <person name="Paez-Espino D."/>
            <person name="Jungbluth S."/>
            <person name="Walsh D.A."/>
            <person name="Denef V.J."/>
            <person name="McMahon K.D."/>
            <person name="Konstantinidis K.T."/>
            <person name="Eloe-Fadrosh E.A."/>
            <person name="Kyrpides N.C."/>
            <person name="Woyke T."/>
        </authorList>
    </citation>
    <scope>NUCLEOTIDE SEQUENCE</scope>
    <source>
        <strain evidence="5">GVMAG-M-3300020595-32</strain>
    </source>
</reference>
<dbReference type="Gene3D" id="1.10.472.30">
    <property type="entry name" value="Transcription elongation factor S-II, central domain"/>
    <property type="match status" value="1"/>
</dbReference>
<dbReference type="InterPro" id="IPR003618">
    <property type="entry name" value="TFIIS_cen_dom"/>
</dbReference>
<dbReference type="PANTHER" id="PTHR11477">
    <property type="entry name" value="TRANSCRIPTION FACTOR S-II ZINC FINGER DOMAIN-CONTAINING PROTEIN"/>
    <property type="match status" value="1"/>
</dbReference>
<sequence length="174" mass="20755">MFNSTKDEIRNKHVQILNKEICSEILSRNIEKQLYNSTVNISKDKCLVRKWSNPLFHKLYVSKIRSFYSNISKNSYIKNPYFKDNILKGKIKVDDINNLSVYDIYPDNWSELLDKKIKRDKLKYEMKPTAMTDQFKCRKCSSRSCSYYEVQTRSADEPMTQFISCLECGNRWKQ</sequence>
<dbReference type="PIRSF" id="PIRSF006704">
    <property type="entry name" value="TF_IIS"/>
    <property type="match status" value="1"/>
</dbReference>
<proteinExistence type="predicted"/>
<accession>A0A6C0CEB2</accession>
<keyword evidence="3" id="KW-0862">Zinc</keyword>
<dbReference type="PROSITE" id="PS00466">
    <property type="entry name" value="ZF_TFIIS_1"/>
    <property type="match status" value="1"/>
</dbReference>
<evidence type="ECO:0000256" key="2">
    <source>
        <dbReference type="ARBA" id="ARBA00022771"/>
    </source>
</evidence>
<dbReference type="Gene3D" id="2.20.25.10">
    <property type="match status" value="1"/>
</dbReference>
<evidence type="ECO:0000256" key="1">
    <source>
        <dbReference type="ARBA" id="ARBA00022723"/>
    </source>
</evidence>
<dbReference type="Pfam" id="PF01096">
    <property type="entry name" value="Zn_ribbon_TFIIS"/>
    <property type="match status" value="1"/>
</dbReference>
<dbReference type="InterPro" id="IPR035100">
    <property type="entry name" value="TF_IIS-typ"/>
</dbReference>
<dbReference type="GO" id="GO:0006351">
    <property type="term" value="P:DNA-templated transcription"/>
    <property type="evidence" value="ECO:0007669"/>
    <property type="project" value="InterPro"/>
</dbReference>
<dbReference type="InterPro" id="IPR036575">
    <property type="entry name" value="TFIIS_cen_dom_sf"/>
</dbReference>
<dbReference type="EMBL" id="MN739396">
    <property type="protein sequence ID" value="QHT02643.1"/>
    <property type="molecule type" value="Genomic_DNA"/>
</dbReference>